<sequence>MLTIKGAFLCHSGLQTVSNVQFLG</sequence>
<dbReference type="AlphaFoldDB" id="A0A0E9PUY0"/>
<name>A0A0E9PUY0_ANGAN</name>
<evidence type="ECO:0000313" key="1">
    <source>
        <dbReference type="EMBL" id="JAH08097.1"/>
    </source>
</evidence>
<reference evidence="1" key="2">
    <citation type="journal article" date="2015" name="Fish Shellfish Immunol.">
        <title>Early steps in the European eel (Anguilla anguilla)-Vibrio vulnificus interaction in the gills: Role of the RtxA13 toxin.</title>
        <authorList>
            <person name="Callol A."/>
            <person name="Pajuelo D."/>
            <person name="Ebbesson L."/>
            <person name="Teles M."/>
            <person name="MacKenzie S."/>
            <person name="Amaro C."/>
        </authorList>
    </citation>
    <scope>NUCLEOTIDE SEQUENCE</scope>
</reference>
<dbReference type="EMBL" id="GBXM01100480">
    <property type="protein sequence ID" value="JAH08097.1"/>
    <property type="molecule type" value="Transcribed_RNA"/>
</dbReference>
<accession>A0A0E9PUY0</accession>
<proteinExistence type="predicted"/>
<organism evidence="1">
    <name type="scientific">Anguilla anguilla</name>
    <name type="common">European freshwater eel</name>
    <name type="synonym">Muraena anguilla</name>
    <dbReference type="NCBI Taxonomy" id="7936"/>
    <lineage>
        <taxon>Eukaryota</taxon>
        <taxon>Metazoa</taxon>
        <taxon>Chordata</taxon>
        <taxon>Craniata</taxon>
        <taxon>Vertebrata</taxon>
        <taxon>Euteleostomi</taxon>
        <taxon>Actinopterygii</taxon>
        <taxon>Neopterygii</taxon>
        <taxon>Teleostei</taxon>
        <taxon>Anguilliformes</taxon>
        <taxon>Anguillidae</taxon>
        <taxon>Anguilla</taxon>
    </lineage>
</organism>
<reference evidence="1" key="1">
    <citation type="submission" date="2014-11" db="EMBL/GenBank/DDBJ databases">
        <authorList>
            <person name="Amaro Gonzalez C."/>
        </authorList>
    </citation>
    <scope>NUCLEOTIDE SEQUENCE</scope>
</reference>
<protein>
    <submittedName>
        <fullName evidence="1">Uncharacterized protein</fullName>
    </submittedName>
</protein>